<evidence type="ECO:0000256" key="1">
    <source>
        <dbReference type="ARBA" id="ARBA00001936"/>
    </source>
</evidence>
<dbReference type="Proteomes" id="UP000703269">
    <property type="component" value="Unassembled WGS sequence"/>
</dbReference>
<dbReference type="EMBL" id="BPQB01000032">
    <property type="protein sequence ID" value="GJE93428.1"/>
    <property type="molecule type" value="Genomic_DNA"/>
</dbReference>
<sequence length="451" mass="50240">MFFVRFVACVHRSASKHIAYQPFARLASRSLSTAGVMSPPTPGLAQFLAESKANYLKDIQDGKGKDWTIVMGNEAGDLDSLASAIGYAWFRSAILKDTAISLIQTPRPDLCLRAENLYALELAGLNASTQDLLCIDDIPSSSTFPSTKFALVDHNRLQTRFTEGNPESRVIGILDHHEDEGHHKDADPRVIVVPTGSAASLVARHLCEKCPDDIPKELSTLLLCAILVDTNGLKPGGKAEQIDREAAAYLTPRSLLFSPDNLTASELHDEPRLQELSAALQSKKGDVSHLGTRDLLRRDYKEYAFTPSWLPNKTIHVGLASVPIGLHPWISMDKSFWSSAEQWMADRNLAALGILTSFRDEKKLNKHGKPKHRREQLFIVREDVEDLAERLFKGLKHSEELDLKKRSLADDYRTEAPSSFAKRYRAKVWEQGNNDATRKVTAPLVKRIIEG</sequence>
<dbReference type="Pfam" id="PF02833">
    <property type="entry name" value="DHHA2"/>
    <property type="match status" value="1"/>
</dbReference>
<dbReference type="InterPro" id="IPR038763">
    <property type="entry name" value="DHH_sf"/>
</dbReference>
<protein>
    <submittedName>
        <fullName evidence="6">Exopolyphosphatase</fullName>
    </submittedName>
</protein>
<keyword evidence="3" id="KW-0378">Hydrolase</keyword>
<dbReference type="SMART" id="SM01131">
    <property type="entry name" value="DHHA2"/>
    <property type="match status" value="1"/>
</dbReference>
<dbReference type="GO" id="GO:0005737">
    <property type="term" value="C:cytoplasm"/>
    <property type="evidence" value="ECO:0007669"/>
    <property type="project" value="InterPro"/>
</dbReference>
<keyword evidence="4" id="KW-0464">Manganese</keyword>
<comment type="caution">
    <text evidence="6">The sequence shown here is derived from an EMBL/GenBank/DDBJ whole genome shotgun (WGS) entry which is preliminary data.</text>
</comment>
<keyword evidence="7" id="KW-1185">Reference proteome</keyword>
<dbReference type="AlphaFoldDB" id="A0A9P3GEI0"/>
<gene>
    <name evidence="6" type="ORF">PsYK624_095870</name>
</gene>
<dbReference type="GO" id="GO:0046872">
    <property type="term" value="F:metal ion binding"/>
    <property type="evidence" value="ECO:0007669"/>
    <property type="project" value="UniProtKB-KW"/>
</dbReference>
<dbReference type="PANTHER" id="PTHR12112:SF39">
    <property type="entry name" value="EG:152A3.5 PROTEIN (FBGN0003116_PN PROTEIN)"/>
    <property type="match status" value="1"/>
</dbReference>
<dbReference type="InterPro" id="IPR004097">
    <property type="entry name" value="DHHA2"/>
</dbReference>
<feature type="domain" description="DHHA2" evidence="5">
    <location>
        <begin position="277"/>
        <end position="449"/>
    </location>
</feature>
<dbReference type="InterPro" id="IPR001667">
    <property type="entry name" value="DDH_dom"/>
</dbReference>
<reference evidence="6 7" key="1">
    <citation type="submission" date="2021-08" db="EMBL/GenBank/DDBJ databases">
        <title>Draft Genome Sequence of Phanerochaete sordida strain YK-624.</title>
        <authorList>
            <person name="Mori T."/>
            <person name="Dohra H."/>
            <person name="Suzuki T."/>
            <person name="Kawagishi H."/>
            <person name="Hirai H."/>
        </authorList>
    </citation>
    <scope>NUCLEOTIDE SEQUENCE [LARGE SCALE GENOMIC DNA]</scope>
    <source>
        <strain evidence="6 7">YK-624</strain>
    </source>
</reference>
<name>A0A9P3GEI0_9APHY</name>
<dbReference type="PANTHER" id="PTHR12112">
    <property type="entry name" value="BNIP - RELATED"/>
    <property type="match status" value="1"/>
</dbReference>
<evidence type="ECO:0000259" key="5">
    <source>
        <dbReference type="SMART" id="SM01131"/>
    </source>
</evidence>
<dbReference type="InterPro" id="IPR038222">
    <property type="entry name" value="DHHA2_dom_sf"/>
</dbReference>
<organism evidence="6 7">
    <name type="scientific">Phanerochaete sordida</name>
    <dbReference type="NCBI Taxonomy" id="48140"/>
    <lineage>
        <taxon>Eukaryota</taxon>
        <taxon>Fungi</taxon>
        <taxon>Dikarya</taxon>
        <taxon>Basidiomycota</taxon>
        <taxon>Agaricomycotina</taxon>
        <taxon>Agaricomycetes</taxon>
        <taxon>Polyporales</taxon>
        <taxon>Phanerochaetaceae</taxon>
        <taxon>Phanerochaete</taxon>
    </lineage>
</organism>
<dbReference type="GO" id="GO:0004309">
    <property type="term" value="F:exopolyphosphatase activity"/>
    <property type="evidence" value="ECO:0007669"/>
    <property type="project" value="TreeGrafter"/>
</dbReference>
<dbReference type="SUPFAM" id="SSF64182">
    <property type="entry name" value="DHH phosphoesterases"/>
    <property type="match status" value="1"/>
</dbReference>
<proteinExistence type="predicted"/>
<evidence type="ECO:0000256" key="4">
    <source>
        <dbReference type="ARBA" id="ARBA00023211"/>
    </source>
</evidence>
<accession>A0A9P3GEI0</accession>
<dbReference type="Pfam" id="PF01368">
    <property type="entry name" value="DHH"/>
    <property type="match status" value="1"/>
</dbReference>
<evidence type="ECO:0000313" key="6">
    <source>
        <dbReference type="EMBL" id="GJE93428.1"/>
    </source>
</evidence>
<evidence type="ECO:0000256" key="2">
    <source>
        <dbReference type="ARBA" id="ARBA00022723"/>
    </source>
</evidence>
<evidence type="ECO:0000313" key="7">
    <source>
        <dbReference type="Proteomes" id="UP000703269"/>
    </source>
</evidence>
<keyword evidence="2" id="KW-0479">Metal-binding</keyword>
<dbReference type="Gene3D" id="3.90.1640.10">
    <property type="entry name" value="inorganic pyrophosphatase (n-terminal core)"/>
    <property type="match status" value="1"/>
</dbReference>
<dbReference type="Gene3D" id="3.10.310.20">
    <property type="entry name" value="DHHA2 domain"/>
    <property type="match status" value="1"/>
</dbReference>
<comment type="cofactor">
    <cofactor evidence="1">
        <name>Mn(2+)</name>
        <dbReference type="ChEBI" id="CHEBI:29035"/>
    </cofactor>
</comment>
<evidence type="ECO:0000256" key="3">
    <source>
        <dbReference type="ARBA" id="ARBA00022801"/>
    </source>
</evidence>
<dbReference type="OrthoDB" id="374045at2759"/>